<organism evidence="1 2">
    <name type="scientific">Roseibium alexandrii (strain DSM 17067 / NCIMB 14079 / DFL-11)</name>
    <name type="common">Labrenzia alexandrii</name>
    <dbReference type="NCBI Taxonomy" id="244592"/>
    <lineage>
        <taxon>Bacteria</taxon>
        <taxon>Pseudomonadati</taxon>
        <taxon>Pseudomonadota</taxon>
        <taxon>Alphaproteobacteria</taxon>
        <taxon>Hyphomicrobiales</taxon>
        <taxon>Stappiaceae</taxon>
        <taxon>Roseibium</taxon>
    </lineage>
</organism>
<dbReference type="EMBL" id="ACCU02000004">
    <property type="protein sequence ID" value="RMX61768.1"/>
    <property type="molecule type" value="Genomic_DNA"/>
</dbReference>
<dbReference type="Proteomes" id="UP000004703">
    <property type="component" value="Chromosome"/>
</dbReference>
<gene>
    <name evidence="1" type="ORF">SADFL11_00009860</name>
</gene>
<protein>
    <submittedName>
        <fullName evidence="1">Uncharacterized protein</fullName>
    </submittedName>
</protein>
<dbReference type="RefSeq" id="WP_040451628.1">
    <property type="nucleotide sequence ID" value="NZ_CM011002.1"/>
</dbReference>
<reference evidence="1 2" key="1">
    <citation type="submission" date="2008-01" db="EMBL/GenBank/DDBJ databases">
        <authorList>
            <person name="Wagner-Dobler I."/>
            <person name="Ferriera S."/>
            <person name="Johnson J."/>
            <person name="Kravitz S."/>
            <person name="Beeson K."/>
            <person name="Sutton G."/>
            <person name="Rogers Y.-H."/>
            <person name="Friedman R."/>
            <person name="Frazier M."/>
            <person name="Venter J.C."/>
        </authorList>
    </citation>
    <scope>NUCLEOTIDE SEQUENCE [LARGE SCALE GENOMIC DNA]</scope>
    <source>
        <strain evidence="2">DSM 17067 / NCIMB 14079 / DFL-11</strain>
    </source>
</reference>
<proteinExistence type="predicted"/>
<evidence type="ECO:0000313" key="2">
    <source>
        <dbReference type="Proteomes" id="UP000004703"/>
    </source>
</evidence>
<comment type="caution">
    <text evidence="1">The sequence shown here is derived from an EMBL/GenBank/DDBJ whole genome shotgun (WGS) entry which is preliminary data.</text>
</comment>
<name>A0A5E8UWH2_ROSAD</name>
<accession>A0A5E8UWH2</accession>
<evidence type="ECO:0000313" key="1">
    <source>
        <dbReference type="EMBL" id="RMX61768.1"/>
    </source>
</evidence>
<dbReference type="AlphaFoldDB" id="A0A5E8UWH2"/>
<reference evidence="1 2" key="2">
    <citation type="submission" date="2013-04" db="EMBL/GenBank/DDBJ databases">
        <authorList>
            <person name="Fiebig A."/>
            <person name="Pradella S."/>
            <person name="Wagner-Doebler I."/>
        </authorList>
    </citation>
    <scope>NUCLEOTIDE SEQUENCE [LARGE SCALE GENOMIC DNA]</scope>
    <source>
        <strain evidence="2">DSM 17067 / NCIMB 14079 / DFL-11</strain>
    </source>
</reference>
<sequence>MTKIPISLSTLGDLKAAGYGVVGNCTAANCGRGRRLDLQALFDQFGADFVVVNENRIAAALRCDQCGHRGGVLTLHPPA</sequence>